<feature type="transmembrane region" description="Helical" evidence="7">
    <location>
        <begin position="34"/>
        <end position="59"/>
    </location>
</feature>
<proteinExistence type="predicted"/>
<feature type="transmembrane region" description="Helical" evidence="7">
    <location>
        <begin position="158"/>
        <end position="177"/>
    </location>
</feature>
<evidence type="ECO:0000313" key="8">
    <source>
        <dbReference type="EMBL" id="GLQ06591.1"/>
    </source>
</evidence>
<evidence type="ECO:0000256" key="5">
    <source>
        <dbReference type="ARBA" id="ARBA00022989"/>
    </source>
</evidence>
<comment type="caution">
    <text evidence="8">The sequence shown here is derived from an EMBL/GenBank/DDBJ whole genome shotgun (WGS) entry which is preliminary data.</text>
</comment>
<sequence>MLVEVSDAPKALHHCPRCHTAVYQRIPDSLARTWAFLLAAMALYIPANLYPILTLVSFGQKNSDTIISGVFSLMGAGQWSIALIVFVASVLVPIVKIVVLLFLVLSVQLKIQWRPDVRTRMYRVTELVGRWSMVDIFMISILIALVKLQALANVDAGPGAAAFAAVVILTMLAAMSFDPRLIWDVLEEETNE</sequence>
<keyword evidence="2" id="KW-1003">Cell membrane</keyword>
<evidence type="ECO:0000313" key="9">
    <source>
        <dbReference type="Proteomes" id="UP001161409"/>
    </source>
</evidence>
<organism evidence="8 9">
    <name type="scientific">Sneathiella chinensis</name>
    <dbReference type="NCBI Taxonomy" id="349750"/>
    <lineage>
        <taxon>Bacteria</taxon>
        <taxon>Pseudomonadati</taxon>
        <taxon>Pseudomonadota</taxon>
        <taxon>Alphaproteobacteria</taxon>
        <taxon>Sneathiellales</taxon>
        <taxon>Sneathiellaceae</taxon>
        <taxon>Sneathiella</taxon>
    </lineage>
</organism>
<dbReference type="Pfam" id="PF04403">
    <property type="entry name" value="PqiA"/>
    <property type="match status" value="1"/>
</dbReference>
<keyword evidence="5 7" id="KW-1133">Transmembrane helix</keyword>
<comment type="subcellular location">
    <subcellularLocation>
        <location evidence="1">Cell inner membrane</location>
    </subcellularLocation>
</comment>
<dbReference type="InterPro" id="IPR007498">
    <property type="entry name" value="PqiA-like"/>
</dbReference>
<keyword evidence="6 7" id="KW-0472">Membrane</keyword>
<dbReference type="PANTHER" id="PTHR30462">
    <property type="entry name" value="INTERMEMBRANE TRANSPORT PROTEIN PQIB-RELATED"/>
    <property type="match status" value="1"/>
</dbReference>
<evidence type="ECO:0000256" key="4">
    <source>
        <dbReference type="ARBA" id="ARBA00022692"/>
    </source>
</evidence>
<evidence type="ECO:0000256" key="6">
    <source>
        <dbReference type="ARBA" id="ARBA00023136"/>
    </source>
</evidence>
<evidence type="ECO:0000256" key="2">
    <source>
        <dbReference type="ARBA" id="ARBA00022475"/>
    </source>
</evidence>
<keyword evidence="9" id="KW-1185">Reference proteome</keyword>
<keyword evidence="3" id="KW-0997">Cell inner membrane</keyword>
<dbReference type="PANTHER" id="PTHR30462:SF1">
    <property type="entry name" value="INTERMEMBRANE TRANSPORT PROTEIN YEBS"/>
    <property type="match status" value="1"/>
</dbReference>
<dbReference type="EMBL" id="BSNF01000006">
    <property type="protein sequence ID" value="GLQ06591.1"/>
    <property type="molecule type" value="Genomic_DNA"/>
</dbReference>
<reference evidence="8" key="1">
    <citation type="journal article" date="2014" name="Int. J. Syst. Evol. Microbiol.">
        <title>Complete genome of a new Firmicutes species belonging to the dominant human colonic microbiota ('Ruminococcus bicirculans') reveals two chromosomes and a selective capacity to utilize plant glucans.</title>
        <authorList>
            <consortium name="NISC Comparative Sequencing Program"/>
            <person name="Wegmann U."/>
            <person name="Louis P."/>
            <person name="Goesmann A."/>
            <person name="Henrissat B."/>
            <person name="Duncan S.H."/>
            <person name="Flint H.J."/>
        </authorList>
    </citation>
    <scope>NUCLEOTIDE SEQUENCE</scope>
    <source>
        <strain evidence="8">NBRC 103408</strain>
    </source>
</reference>
<protein>
    <submittedName>
        <fullName evidence="8">Paraquat-inducible protein</fullName>
    </submittedName>
</protein>
<keyword evidence="4 7" id="KW-0812">Transmembrane</keyword>
<evidence type="ECO:0000256" key="7">
    <source>
        <dbReference type="SAM" id="Phobius"/>
    </source>
</evidence>
<evidence type="ECO:0000256" key="1">
    <source>
        <dbReference type="ARBA" id="ARBA00004533"/>
    </source>
</evidence>
<feature type="transmembrane region" description="Helical" evidence="7">
    <location>
        <begin position="127"/>
        <end position="146"/>
    </location>
</feature>
<name>A0ABQ5U5B6_9PROT</name>
<dbReference type="Proteomes" id="UP001161409">
    <property type="component" value="Unassembled WGS sequence"/>
</dbReference>
<accession>A0ABQ5U5B6</accession>
<evidence type="ECO:0000256" key="3">
    <source>
        <dbReference type="ARBA" id="ARBA00022519"/>
    </source>
</evidence>
<dbReference type="InterPro" id="IPR051800">
    <property type="entry name" value="PqiA-PqiB_transport"/>
</dbReference>
<reference evidence="8" key="2">
    <citation type="submission" date="2023-01" db="EMBL/GenBank/DDBJ databases">
        <title>Draft genome sequence of Sneathiella chinensis strain NBRC 103408.</title>
        <authorList>
            <person name="Sun Q."/>
            <person name="Mori K."/>
        </authorList>
    </citation>
    <scope>NUCLEOTIDE SEQUENCE</scope>
    <source>
        <strain evidence="8">NBRC 103408</strain>
    </source>
</reference>
<gene>
    <name evidence="8" type="ORF">GCM10007924_18120</name>
</gene>
<feature type="transmembrane region" description="Helical" evidence="7">
    <location>
        <begin position="79"/>
        <end position="106"/>
    </location>
</feature>